<evidence type="ECO:0000259" key="6">
    <source>
        <dbReference type="Pfam" id="PF01466"/>
    </source>
</evidence>
<evidence type="ECO:0000256" key="4">
    <source>
        <dbReference type="ARBA" id="ARBA00022927"/>
    </source>
</evidence>
<organism evidence="7 8">
    <name type="scientific">Heracleum sosnowskyi</name>
    <dbReference type="NCBI Taxonomy" id="360622"/>
    <lineage>
        <taxon>Eukaryota</taxon>
        <taxon>Viridiplantae</taxon>
        <taxon>Streptophyta</taxon>
        <taxon>Embryophyta</taxon>
        <taxon>Tracheophyta</taxon>
        <taxon>Spermatophyta</taxon>
        <taxon>Magnoliopsida</taxon>
        <taxon>eudicotyledons</taxon>
        <taxon>Gunneridae</taxon>
        <taxon>Pentapetalae</taxon>
        <taxon>asterids</taxon>
        <taxon>campanulids</taxon>
        <taxon>Apiales</taxon>
        <taxon>Apiaceae</taxon>
        <taxon>Apioideae</taxon>
        <taxon>apioid superclade</taxon>
        <taxon>Tordylieae</taxon>
        <taxon>Tordyliinae</taxon>
        <taxon>Heracleum</taxon>
    </lineage>
</organism>
<comment type="similarity">
    <text evidence="2">Belongs to the importin alpha family.</text>
</comment>
<feature type="domain" description="SKP1 component dimerisation" evidence="6">
    <location>
        <begin position="43"/>
        <end position="74"/>
    </location>
</feature>
<dbReference type="PANTHER" id="PTHR23316">
    <property type="entry name" value="IMPORTIN ALPHA"/>
    <property type="match status" value="1"/>
</dbReference>
<protein>
    <recommendedName>
        <fullName evidence="6">SKP1 component dimerisation domain-containing protein</fullName>
    </recommendedName>
</protein>
<dbReference type="InterPro" id="IPR016072">
    <property type="entry name" value="Skp1_comp_dimer"/>
</dbReference>
<evidence type="ECO:0000256" key="5">
    <source>
        <dbReference type="SAM" id="MobiDB-lite"/>
    </source>
</evidence>
<reference evidence="7" key="1">
    <citation type="submission" date="2023-02" db="EMBL/GenBank/DDBJ databases">
        <title>Genome of toxic invasive species Heracleum sosnowskyi carries increased number of genes despite the absence of recent whole-genome duplications.</title>
        <authorList>
            <person name="Schelkunov M."/>
            <person name="Shtratnikova V."/>
            <person name="Makarenko M."/>
            <person name="Klepikova A."/>
            <person name="Omelchenko D."/>
            <person name="Novikova G."/>
            <person name="Obukhova E."/>
            <person name="Bogdanov V."/>
            <person name="Penin A."/>
            <person name="Logacheva M."/>
        </authorList>
    </citation>
    <scope>NUCLEOTIDE SEQUENCE</scope>
    <source>
        <strain evidence="7">Hsosn_3</strain>
        <tissue evidence="7">Leaf</tissue>
    </source>
</reference>
<dbReference type="GO" id="GO:0015031">
    <property type="term" value="P:protein transport"/>
    <property type="evidence" value="ECO:0007669"/>
    <property type="project" value="UniProtKB-KW"/>
</dbReference>
<evidence type="ECO:0000313" key="7">
    <source>
        <dbReference type="EMBL" id="KAK1392073.1"/>
    </source>
</evidence>
<accession>A0AAD8N257</accession>
<keyword evidence="4" id="KW-0653">Protein transport</keyword>
<feature type="region of interest" description="Disordered" evidence="5">
    <location>
        <begin position="70"/>
        <end position="90"/>
    </location>
</feature>
<dbReference type="Proteomes" id="UP001237642">
    <property type="component" value="Unassembled WGS sequence"/>
</dbReference>
<dbReference type="SUPFAM" id="SSF81382">
    <property type="entry name" value="Skp1 dimerisation domain-like"/>
    <property type="match status" value="1"/>
</dbReference>
<comment type="pathway">
    <text evidence="1">Protein modification; protein ubiquitination.</text>
</comment>
<dbReference type="InterPro" id="IPR011989">
    <property type="entry name" value="ARM-like"/>
</dbReference>
<proteinExistence type="inferred from homology"/>
<dbReference type="GO" id="GO:0006511">
    <property type="term" value="P:ubiquitin-dependent protein catabolic process"/>
    <property type="evidence" value="ECO:0007669"/>
    <property type="project" value="InterPro"/>
</dbReference>
<dbReference type="SUPFAM" id="SSF48371">
    <property type="entry name" value="ARM repeat"/>
    <property type="match status" value="1"/>
</dbReference>
<dbReference type="Pfam" id="PF01466">
    <property type="entry name" value="Skp1"/>
    <property type="match status" value="1"/>
</dbReference>
<name>A0AAD8N257_9APIA</name>
<dbReference type="InterPro" id="IPR016024">
    <property type="entry name" value="ARM-type_fold"/>
</dbReference>
<dbReference type="AlphaFoldDB" id="A0AAD8N257"/>
<evidence type="ECO:0000256" key="3">
    <source>
        <dbReference type="ARBA" id="ARBA00022448"/>
    </source>
</evidence>
<comment type="caution">
    <text evidence="7">The sequence shown here is derived from an EMBL/GenBank/DDBJ whole genome shotgun (WGS) entry which is preliminary data.</text>
</comment>
<evidence type="ECO:0000313" key="8">
    <source>
        <dbReference type="Proteomes" id="UP001237642"/>
    </source>
</evidence>
<dbReference type="EMBL" id="JAUIZM010000003">
    <property type="protein sequence ID" value="KAK1392073.1"/>
    <property type="molecule type" value="Genomic_DNA"/>
</dbReference>
<dbReference type="Gene3D" id="3.30.710.10">
    <property type="entry name" value="Potassium Channel Kv1.1, Chain A"/>
    <property type="match status" value="1"/>
</dbReference>
<keyword evidence="3" id="KW-0813">Transport</keyword>
<dbReference type="InterPro" id="IPR011333">
    <property type="entry name" value="SKP1/BTB/POZ_sf"/>
</dbReference>
<evidence type="ECO:0000256" key="1">
    <source>
        <dbReference type="ARBA" id="ARBA00004906"/>
    </source>
</evidence>
<sequence>MYSQNRTALQSFDELNIDDEYVNEADLSTLFNLIQVAHQFKSKSLMDLTCQTLVNRVNNKTLAEISKEFNIDQESSQSPDEKHLKRPPRGLQDLYDDCTENWNADSILRQRGREIFIKTAIIEDLQLSPFVSNQLSFVDRREKICSDYVHELMECTDFDRLLKIINSLSILISEDQKSADLVDSETARYVLQIATFDEYEKDDIQCQAVYILSRVSIDKCYDVMTNDVIPVLVRLMSNSFYHLAIAAVIALTRLANTFPGHINVILDNGGLEAALKAAKECRHRQKIIYCLARFLAVVCRSYHLPPDKVEVAVNISEEFFQNDLICDYHKVHACHTLQYLTYGRDVEIGEQLLHKLVGIIRKFQNTEDTLIASTALGVVGNIARWGNPNMIQVLTLNCKLLLECLRDIMLWCKLKKFWKEACQIISNVAARSKTSIKDICDEVDLLVSLCSLLEKDDSDVKMEAAWAICNCIYGNRNRHILQFRQIGIMSTSSSSSASSSSSEYDEIFSLIEIFKMTYLGSNDELEVKPEDQMGFIKLCSNRGVQYVYKVDAPDMSRPSIKFGDEIDVTVNGSTCSSDYKLNMQYDLFCGAYKGRKYLGWRCDDDDDEAISVQVRLESADGCGEIVVIMGCFSMPQ</sequence>
<evidence type="ECO:0000256" key="2">
    <source>
        <dbReference type="ARBA" id="ARBA00010394"/>
    </source>
</evidence>
<dbReference type="Gene3D" id="1.25.10.10">
    <property type="entry name" value="Leucine-rich Repeat Variant"/>
    <property type="match status" value="1"/>
</dbReference>
<gene>
    <name evidence="7" type="ORF">POM88_011129</name>
</gene>
<keyword evidence="8" id="KW-1185">Reference proteome</keyword>
<dbReference type="InterPro" id="IPR036296">
    <property type="entry name" value="SKP1-like_dim_sf"/>
</dbReference>
<reference evidence="7" key="2">
    <citation type="submission" date="2023-05" db="EMBL/GenBank/DDBJ databases">
        <authorList>
            <person name="Schelkunov M.I."/>
        </authorList>
    </citation>
    <scope>NUCLEOTIDE SEQUENCE</scope>
    <source>
        <strain evidence="7">Hsosn_3</strain>
        <tissue evidence="7">Leaf</tissue>
    </source>
</reference>